<dbReference type="Proteomes" id="UP000762676">
    <property type="component" value="Unassembled WGS sequence"/>
</dbReference>
<evidence type="ECO:0000313" key="4">
    <source>
        <dbReference type="Proteomes" id="UP000762676"/>
    </source>
</evidence>
<feature type="chain" id="PRO_5043360439" evidence="2">
    <location>
        <begin position="20"/>
        <end position="88"/>
    </location>
</feature>
<evidence type="ECO:0000313" key="3">
    <source>
        <dbReference type="EMBL" id="GFS24891.1"/>
    </source>
</evidence>
<keyword evidence="4" id="KW-1185">Reference proteome</keyword>
<organism evidence="3 4">
    <name type="scientific">Elysia marginata</name>
    <dbReference type="NCBI Taxonomy" id="1093978"/>
    <lineage>
        <taxon>Eukaryota</taxon>
        <taxon>Metazoa</taxon>
        <taxon>Spiralia</taxon>
        <taxon>Lophotrochozoa</taxon>
        <taxon>Mollusca</taxon>
        <taxon>Gastropoda</taxon>
        <taxon>Heterobranchia</taxon>
        <taxon>Euthyneura</taxon>
        <taxon>Panpulmonata</taxon>
        <taxon>Sacoglossa</taxon>
        <taxon>Placobranchoidea</taxon>
        <taxon>Plakobranchidae</taxon>
        <taxon>Elysia</taxon>
    </lineage>
</organism>
<dbReference type="EMBL" id="BMAT01014014">
    <property type="protein sequence ID" value="GFS24891.1"/>
    <property type="molecule type" value="Genomic_DNA"/>
</dbReference>
<sequence>MLRIMMMIIVMFEILSNCAKRSLQPAFVSRVIDNDNTDAENDDDDDDDDVGDDHDDSDENCNDEDDDHYYDDDDNDDGNNIDADGYTN</sequence>
<comment type="caution">
    <text evidence="3">The sequence shown here is derived from an EMBL/GenBank/DDBJ whole genome shotgun (WGS) entry which is preliminary data.</text>
</comment>
<dbReference type="AlphaFoldDB" id="A0AAV4JWG7"/>
<name>A0AAV4JWG7_9GAST</name>
<accession>A0AAV4JWG7</accession>
<feature type="signal peptide" evidence="2">
    <location>
        <begin position="1"/>
        <end position="19"/>
    </location>
</feature>
<gene>
    <name evidence="3" type="ORF">ElyMa_007013900</name>
</gene>
<feature type="region of interest" description="Disordered" evidence="1">
    <location>
        <begin position="34"/>
        <end position="88"/>
    </location>
</feature>
<feature type="compositionally biased region" description="Acidic residues" evidence="1">
    <location>
        <begin position="35"/>
        <end position="79"/>
    </location>
</feature>
<evidence type="ECO:0000256" key="2">
    <source>
        <dbReference type="SAM" id="SignalP"/>
    </source>
</evidence>
<keyword evidence="2" id="KW-0732">Signal</keyword>
<protein>
    <submittedName>
        <fullName evidence="3">Uncharacterized protein</fullName>
    </submittedName>
</protein>
<proteinExistence type="predicted"/>
<reference evidence="3 4" key="1">
    <citation type="journal article" date="2021" name="Elife">
        <title>Chloroplast acquisition without the gene transfer in kleptoplastic sea slugs, Plakobranchus ocellatus.</title>
        <authorList>
            <person name="Maeda T."/>
            <person name="Takahashi S."/>
            <person name="Yoshida T."/>
            <person name="Shimamura S."/>
            <person name="Takaki Y."/>
            <person name="Nagai Y."/>
            <person name="Toyoda A."/>
            <person name="Suzuki Y."/>
            <person name="Arimoto A."/>
            <person name="Ishii H."/>
            <person name="Satoh N."/>
            <person name="Nishiyama T."/>
            <person name="Hasebe M."/>
            <person name="Maruyama T."/>
            <person name="Minagawa J."/>
            <person name="Obokata J."/>
            <person name="Shigenobu S."/>
        </authorList>
    </citation>
    <scope>NUCLEOTIDE SEQUENCE [LARGE SCALE GENOMIC DNA]</scope>
</reference>
<evidence type="ECO:0000256" key="1">
    <source>
        <dbReference type="SAM" id="MobiDB-lite"/>
    </source>
</evidence>